<dbReference type="InterPro" id="IPR029063">
    <property type="entry name" value="SAM-dependent_MTases_sf"/>
</dbReference>
<dbReference type="EMBL" id="BBRZ01000007">
    <property type="protein sequence ID" value="GAM54820.1"/>
    <property type="molecule type" value="Genomic_DNA"/>
</dbReference>
<dbReference type="InterPro" id="IPR025714">
    <property type="entry name" value="Methyltranfer_dom"/>
</dbReference>
<proteinExistence type="predicted"/>
<dbReference type="Proteomes" id="UP000031671">
    <property type="component" value="Unassembled WGS sequence"/>
</dbReference>
<protein>
    <submittedName>
        <fullName evidence="2">SAM-dependent methyltransferases</fullName>
    </submittedName>
</protein>
<organism evidence="2 3">
    <name type="scientific">Vibrio ishigakensis</name>
    <dbReference type="NCBI Taxonomy" id="1481914"/>
    <lineage>
        <taxon>Bacteria</taxon>
        <taxon>Pseudomonadati</taxon>
        <taxon>Pseudomonadota</taxon>
        <taxon>Gammaproteobacteria</taxon>
        <taxon>Vibrionales</taxon>
        <taxon>Vibrionaceae</taxon>
        <taxon>Vibrio</taxon>
    </lineage>
</organism>
<evidence type="ECO:0000313" key="2">
    <source>
        <dbReference type="EMBL" id="GAM54820.1"/>
    </source>
</evidence>
<dbReference type="GO" id="GO:0032259">
    <property type="term" value="P:methylation"/>
    <property type="evidence" value="ECO:0007669"/>
    <property type="project" value="UniProtKB-KW"/>
</dbReference>
<dbReference type="SUPFAM" id="SSF53335">
    <property type="entry name" value="S-adenosyl-L-methionine-dependent methyltransferases"/>
    <property type="match status" value="1"/>
</dbReference>
<name>A0A0B8NJG7_9VIBR</name>
<evidence type="ECO:0000259" key="1">
    <source>
        <dbReference type="Pfam" id="PF13679"/>
    </source>
</evidence>
<dbReference type="AlphaFoldDB" id="A0A0B8NJG7"/>
<dbReference type="PANTHER" id="PTHR13369:SF0">
    <property type="entry name" value="GLUTATHIONE S-TRANSFERASE C-TERMINAL DOMAIN-CONTAINING PROTEIN"/>
    <property type="match status" value="1"/>
</dbReference>
<comment type="caution">
    <text evidence="2">The sequence shown here is derived from an EMBL/GenBank/DDBJ whole genome shotgun (WGS) entry which is preliminary data.</text>
</comment>
<reference evidence="2 3" key="1">
    <citation type="submission" date="2015-01" db="EMBL/GenBank/DDBJ databases">
        <title>Vibrio sp. C1 JCM 19231 whole genome shotgun sequence.</title>
        <authorList>
            <person name="Sawabe T."/>
            <person name="Meirelles P."/>
            <person name="Feng G."/>
            <person name="Sayaka M."/>
            <person name="Hattori M."/>
            <person name="Ohkuma M."/>
        </authorList>
    </citation>
    <scope>NUCLEOTIDE SEQUENCE [LARGE SCALE GENOMIC DNA]</scope>
    <source>
        <strain evidence="3">JCM 19231</strain>
    </source>
</reference>
<keyword evidence="2" id="KW-0808">Transferase</keyword>
<sequence length="383" mass="43948">MQTRFQSLDAILQQSQHYWRFEPFHESRNGLTRFGSNQALTAWLSSLELSQVEELKQNSSLLTDALARFIQVTEALSSLSELKDTEYRAQRLDSHQASGIPGRKLTQIEAMGSAAMSHHQGQRWLEWCAGKGFLGRMLAVGTKQPVTSFEWQQMLCDKGQAESDKLELPVEFVNGDAFCCEKHQLFSNDLHAVALHACGDLHVVLMKQASQHQIKNLSIAPCCYHLIRDDSYQAMSEYGKASELSLSKNELRIPLQETVTGGERVSRHRHQEMVYRLALDELLRDQTGKDEYQSIPSVKKSQLQFGFEAFCRWASDKKGFELLEADWAEYESRGEARFLDMERLGLVQQLFQRPLELWLVLDKALYLQEQGYQVELSQFCDKK</sequence>
<dbReference type="Pfam" id="PF13679">
    <property type="entry name" value="Methyltransf_32"/>
    <property type="match status" value="1"/>
</dbReference>
<accession>A0A0B8NJG7</accession>
<keyword evidence="2" id="KW-0489">Methyltransferase</keyword>
<evidence type="ECO:0000313" key="3">
    <source>
        <dbReference type="Proteomes" id="UP000031671"/>
    </source>
</evidence>
<gene>
    <name evidence="2" type="ORF">JCM19231_4556</name>
</gene>
<reference evidence="2 3" key="2">
    <citation type="submission" date="2015-01" db="EMBL/GenBank/DDBJ databases">
        <authorList>
            <consortium name="NBRP consortium"/>
            <person name="Sawabe T."/>
            <person name="Meirelles P."/>
            <person name="Feng G."/>
            <person name="Sayaka M."/>
            <person name="Hattori M."/>
            <person name="Ohkuma M."/>
        </authorList>
    </citation>
    <scope>NUCLEOTIDE SEQUENCE [LARGE SCALE GENOMIC DNA]</scope>
    <source>
        <strain evidence="3">JCM 19231</strain>
    </source>
</reference>
<dbReference type="PANTHER" id="PTHR13369">
    <property type="match status" value="1"/>
</dbReference>
<feature type="domain" description="Methyltransferase" evidence="1">
    <location>
        <begin position="108"/>
        <end position="228"/>
    </location>
</feature>
<dbReference type="GO" id="GO:0008168">
    <property type="term" value="F:methyltransferase activity"/>
    <property type="evidence" value="ECO:0007669"/>
    <property type="project" value="UniProtKB-KW"/>
</dbReference>
<keyword evidence="3" id="KW-1185">Reference proteome</keyword>